<protein>
    <submittedName>
        <fullName evidence="1">Uncharacterized protein</fullName>
    </submittedName>
</protein>
<accession>A0A9Q1IR99</accession>
<proteinExistence type="predicted"/>
<dbReference type="EMBL" id="JAINUF010000009">
    <property type="protein sequence ID" value="KAJ8349568.1"/>
    <property type="molecule type" value="Genomic_DNA"/>
</dbReference>
<gene>
    <name evidence="1" type="ORF">SKAU_G00246980</name>
</gene>
<organism evidence="1 2">
    <name type="scientific">Synaphobranchus kaupii</name>
    <name type="common">Kaup's arrowtooth eel</name>
    <dbReference type="NCBI Taxonomy" id="118154"/>
    <lineage>
        <taxon>Eukaryota</taxon>
        <taxon>Metazoa</taxon>
        <taxon>Chordata</taxon>
        <taxon>Craniata</taxon>
        <taxon>Vertebrata</taxon>
        <taxon>Euteleostomi</taxon>
        <taxon>Actinopterygii</taxon>
        <taxon>Neopterygii</taxon>
        <taxon>Teleostei</taxon>
        <taxon>Anguilliformes</taxon>
        <taxon>Synaphobranchidae</taxon>
        <taxon>Synaphobranchus</taxon>
    </lineage>
</organism>
<sequence>MCIVHAWTDCTRSVKVQHDEWRSAARVLVQSLAEVFTDVERHQKAGKRKFLKEKKKRKSCHLHCCVLHKLLDALW</sequence>
<comment type="caution">
    <text evidence="1">The sequence shown here is derived from an EMBL/GenBank/DDBJ whole genome shotgun (WGS) entry which is preliminary data.</text>
</comment>
<evidence type="ECO:0000313" key="1">
    <source>
        <dbReference type="EMBL" id="KAJ8349568.1"/>
    </source>
</evidence>
<dbReference type="Proteomes" id="UP001152622">
    <property type="component" value="Chromosome 9"/>
</dbReference>
<name>A0A9Q1IR99_SYNKA</name>
<evidence type="ECO:0000313" key="2">
    <source>
        <dbReference type="Proteomes" id="UP001152622"/>
    </source>
</evidence>
<reference evidence="1" key="1">
    <citation type="journal article" date="2023" name="Science">
        <title>Genome structures resolve the early diversification of teleost fishes.</title>
        <authorList>
            <person name="Parey E."/>
            <person name="Louis A."/>
            <person name="Montfort J."/>
            <person name="Bouchez O."/>
            <person name="Roques C."/>
            <person name="Iampietro C."/>
            <person name="Lluch J."/>
            <person name="Castinel A."/>
            <person name="Donnadieu C."/>
            <person name="Desvignes T."/>
            <person name="Floi Bucao C."/>
            <person name="Jouanno E."/>
            <person name="Wen M."/>
            <person name="Mejri S."/>
            <person name="Dirks R."/>
            <person name="Jansen H."/>
            <person name="Henkel C."/>
            <person name="Chen W.J."/>
            <person name="Zahm M."/>
            <person name="Cabau C."/>
            <person name="Klopp C."/>
            <person name="Thompson A.W."/>
            <person name="Robinson-Rechavi M."/>
            <person name="Braasch I."/>
            <person name="Lecointre G."/>
            <person name="Bobe J."/>
            <person name="Postlethwait J.H."/>
            <person name="Berthelot C."/>
            <person name="Roest Crollius H."/>
            <person name="Guiguen Y."/>
        </authorList>
    </citation>
    <scope>NUCLEOTIDE SEQUENCE</scope>
    <source>
        <strain evidence="1">WJC10195</strain>
    </source>
</reference>
<keyword evidence="2" id="KW-1185">Reference proteome</keyword>
<dbReference type="AlphaFoldDB" id="A0A9Q1IR99"/>